<dbReference type="Gene3D" id="3.30.565.10">
    <property type="entry name" value="Histidine kinase-like ATPase, C-terminal domain"/>
    <property type="match status" value="1"/>
</dbReference>
<dbReference type="Gene3D" id="3.40.50.2300">
    <property type="match status" value="1"/>
</dbReference>
<feature type="compositionally biased region" description="Low complexity" evidence="7">
    <location>
        <begin position="910"/>
        <end position="949"/>
    </location>
</feature>
<dbReference type="Pfam" id="PF00512">
    <property type="entry name" value="HisKA"/>
    <property type="match status" value="1"/>
</dbReference>
<keyword evidence="4" id="KW-0808">Transferase</keyword>
<feature type="region of interest" description="Disordered" evidence="7">
    <location>
        <begin position="641"/>
        <end position="663"/>
    </location>
</feature>
<keyword evidence="12" id="KW-1185">Reference proteome</keyword>
<feature type="region of interest" description="Disordered" evidence="7">
    <location>
        <begin position="477"/>
        <end position="571"/>
    </location>
</feature>
<keyword evidence="5" id="KW-0418">Kinase</keyword>
<evidence type="ECO:0000259" key="9">
    <source>
        <dbReference type="PROSITE" id="PS50109"/>
    </source>
</evidence>
<dbReference type="Proteomes" id="UP000267251">
    <property type="component" value="Unassembled WGS sequence"/>
</dbReference>
<evidence type="ECO:0000256" key="3">
    <source>
        <dbReference type="ARBA" id="ARBA00022553"/>
    </source>
</evidence>
<dbReference type="Gene3D" id="1.10.287.130">
    <property type="match status" value="1"/>
</dbReference>
<feature type="compositionally biased region" description="Polar residues" evidence="7">
    <location>
        <begin position="558"/>
        <end position="567"/>
    </location>
</feature>
<dbReference type="PROSITE" id="PS50110">
    <property type="entry name" value="RESPONSE_REGULATORY"/>
    <property type="match status" value="1"/>
</dbReference>
<dbReference type="SUPFAM" id="SSF47384">
    <property type="entry name" value="Homodimeric domain of signal transducing histidine kinase"/>
    <property type="match status" value="1"/>
</dbReference>
<dbReference type="SUPFAM" id="SSF55874">
    <property type="entry name" value="ATPase domain of HSP90 chaperone/DNA topoisomerase II/histidine kinase"/>
    <property type="match status" value="2"/>
</dbReference>
<reference evidence="12" key="1">
    <citation type="journal article" date="2018" name="Nat. Microbiol.">
        <title>Leveraging single-cell genomics to expand the fungal tree of life.</title>
        <authorList>
            <person name="Ahrendt S.R."/>
            <person name="Quandt C.A."/>
            <person name="Ciobanu D."/>
            <person name="Clum A."/>
            <person name="Salamov A."/>
            <person name="Andreopoulos B."/>
            <person name="Cheng J.F."/>
            <person name="Woyke T."/>
            <person name="Pelin A."/>
            <person name="Henrissat B."/>
            <person name="Reynolds N.K."/>
            <person name="Benny G.L."/>
            <person name="Smith M.E."/>
            <person name="James T.Y."/>
            <person name="Grigoriev I.V."/>
        </authorList>
    </citation>
    <scope>NUCLEOTIDE SEQUENCE [LARGE SCALE GENOMIC DNA]</scope>
</reference>
<feature type="region of interest" description="Disordered" evidence="7">
    <location>
        <begin position="902"/>
        <end position="955"/>
    </location>
</feature>
<feature type="compositionally biased region" description="Acidic residues" evidence="7">
    <location>
        <begin position="418"/>
        <end position="432"/>
    </location>
</feature>
<feature type="domain" description="Response regulatory" evidence="10">
    <location>
        <begin position="1209"/>
        <end position="1373"/>
    </location>
</feature>
<dbReference type="OrthoDB" id="60033at2759"/>
<feature type="region of interest" description="Disordered" evidence="7">
    <location>
        <begin position="369"/>
        <end position="439"/>
    </location>
</feature>
<dbReference type="InterPro" id="IPR036097">
    <property type="entry name" value="HisK_dim/P_sf"/>
</dbReference>
<feature type="compositionally biased region" description="Low complexity" evidence="7">
    <location>
        <begin position="132"/>
        <end position="143"/>
    </location>
</feature>
<evidence type="ECO:0000313" key="11">
    <source>
        <dbReference type="EMBL" id="RKP14390.1"/>
    </source>
</evidence>
<feature type="region of interest" description="Disordered" evidence="7">
    <location>
        <begin position="1012"/>
        <end position="1052"/>
    </location>
</feature>
<evidence type="ECO:0000256" key="4">
    <source>
        <dbReference type="ARBA" id="ARBA00022679"/>
    </source>
</evidence>
<feature type="compositionally biased region" description="Polar residues" evidence="7">
    <location>
        <begin position="1145"/>
        <end position="1155"/>
    </location>
</feature>
<feature type="compositionally biased region" description="Basic and acidic residues" evidence="7">
    <location>
        <begin position="650"/>
        <end position="661"/>
    </location>
</feature>
<dbReference type="GO" id="GO:0000155">
    <property type="term" value="F:phosphorelay sensor kinase activity"/>
    <property type="evidence" value="ECO:0007669"/>
    <property type="project" value="InterPro"/>
</dbReference>
<keyword evidence="8" id="KW-0732">Signal</keyword>
<dbReference type="EC" id="2.7.13.3" evidence="2"/>
<name>A0A4P9Y8T0_9FUNG</name>
<evidence type="ECO:0000256" key="8">
    <source>
        <dbReference type="SAM" id="SignalP"/>
    </source>
</evidence>
<feature type="region of interest" description="Disordered" evidence="7">
    <location>
        <begin position="301"/>
        <end position="330"/>
    </location>
</feature>
<feature type="region of interest" description="Disordered" evidence="7">
    <location>
        <begin position="1082"/>
        <end position="1160"/>
    </location>
</feature>
<dbReference type="InterPro" id="IPR005467">
    <property type="entry name" value="His_kinase_dom"/>
</dbReference>
<dbReference type="PRINTS" id="PR00344">
    <property type="entry name" value="BCTRLSENSOR"/>
</dbReference>
<organism evidence="11 12">
    <name type="scientific">Piptocephalis cylindrospora</name>
    <dbReference type="NCBI Taxonomy" id="1907219"/>
    <lineage>
        <taxon>Eukaryota</taxon>
        <taxon>Fungi</taxon>
        <taxon>Fungi incertae sedis</taxon>
        <taxon>Zoopagomycota</taxon>
        <taxon>Zoopagomycotina</taxon>
        <taxon>Zoopagomycetes</taxon>
        <taxon>Zoopagales</taxon>
        <taxon>Piptocephalidaceae</taxon>
        <taxon>Piptocephalis</taxon>
    </lineage>
</organism>
<evidence type="ECO:0000259" key="10">
    <source>
        <dbReference type="PROSITE" id="PS50110"/>
    </source>
</evidence>
<feature type="compositionally biased region" description="Basic and acidic residues" evidence="7">
    <location>
        <begin position="1082"/>
        <end position="1111"/>
    </location>
</feature>
<sequence length="1377" mass="148337">MGGATFLVIPVLHCLFHSPIASPSPAPAASNTLAFLLGYPSEGTSVDPTSLFFHCLSPMSPRTRTLLLAFLFGYFTRRSYELEVFTLNSAWSQAQIESSRAVRFVSQLSHELRTPLSAILGWTEILLHPMNTPSSSSPPTASSQRVSTTPKGDESDGVRSGLRVIHRSAQQLLCLLNDLLDATKLGADKMNVDVGSFDLERLVLEVCDTMSGLLPLTLSQRNQREGDTSSSSSSSSSSPSSFKSAPITSFPLELLVDYPKSVPAMWYGDSGKIRQIICNLMSNAIKYTKVGSVTIKVRVHPHPSLKDHPDMDPYPPLSDPEEGKHEDNVSFSSPSLHWVLVEVQDTGAGIPAKRQKELFKEFTQLIPTSSSATSVLPSPSTSSDGDSHSSGSTEMTKEVETLLEDPLDDEEKSGNGEEKEEEEEEKSEEEEVVTQQPGTGLGLYLVKQLSELMGGRVCMTSKVGEGSTFSFELPLQRVPSPNADVSSSTIIPSPTTTAGPNAPQASSPNSRCGREKQEGIKYSHHSRKPSGPKDHYPWEAFPSTDPNPRSRERAATRPNASPTSSSLMGLETPSWSRGLVASTPWGSGPDLIGLATGMLHGSGHTNHWEDGGEEEEEGEKGKEGNLLLSSKEEIYPKHGGLVDALSSSSKPDEVSQREKGQGYEWSTVNESSLLSHRSYWVIIPHRGMSDQLTNILHGWVEGDANGNEKEEEEEEDVRMGANSIKKGMDSIEEEGRAKDGRSSKGESSSSPTKIGKDRIKTASFVTDPSRGGLCIRRSSSLNDPIPSPNNDPRYAPKKSVFIIDLHGRMSSLSSGAEEEEEGDMAGKDGIGVRCLAVSSLLKERSKYHGGDTQDVVLLLESGGFLGGSLGGVKSQLVSSIIPLSPDSHSKISPPLRSTFLFHDHHDHHSSSSPSGATTTSPASRATPLHPRPSLSSTHSSYSAHSTHSPSPSPPIHFSRGTCGMIIKIAALESGVAVVWVKRPVSERALWSAVIGGIRQASRRCGFVEVGSPTPEMAKSTPPLHPSSHSDCPDGGERHRHQNSSSSSPWMGRFRRAVVESGVSNGLDLGEKLRLPDKAQEKLRKKGLGEEMGKRPIQKIRREVSDGTKREAPSSIGLGGEQTDYLSEVIERGSSAESRRGKGDMSQGNAPTSLQRRVSEGCGGEYRRRRRDEAMKMLEVSTPGLGHLHSGGILPISSTVTSPSPPPPPTFLLVDDDPITQKLLHRQLTLMCRPSPRIVMASTAQGALSSLETFKADQQRGPSDSMGRLVVLMDQHLKALGTCRIKGRRNKEGKTVTPVLVLNLPPPPSSISSYSSTGSSSSASPSSSLHLSILLLSGDSDLDKLPQVQDGTVDATLRKPWGMAELKNTLLSLNVDLG</sequence>
<dbReference type="PROSITE" id="PS50109">
    <property type="entry name" value="HIS_KIN"/>
    <property type="match status" value="1"/>
</dbReference>
<protein>
    <recommendedName>
        <fullName evidence="2">histidine kinase</fullName>
        <ecNumber evidence="2">2.7.13.3</ecNumber>
    </recommendedName>
</protein>
<feature type="signal peptide" evidence="8">
    <location>
        <begin position="1"/>
        <end position="21"/>
    </location>
</feature>
<feature type="region of interest" description="Disordered" evidence="7">
    <location>
        <begin position="603"/>
        <end position="623"/>
    </location>
</feature>
<feature type="region of interest" description="Disordered" evidence="7">
    <location>
        <begin position="131"/>
        <end position="159"/>
    </location>
</feature>
<dbReference type="PANTHER" id="PTHR43047">
    <property type="entry name" value="TWO-COMPONENT HISTIDINE PROTEIN KINASE"/>
    <property type="match status" value="1"/>
</dbReference>
<feature type="region of interest" description="Disordered" evidence="7">
    <location>
        <begin position="775"/>
        <end position="794"/>
    </location>
</feature>
<accession>A0A4P9Y8T0</accession>
<gene>
    <name evidence="11" type="ORF">BJ684DRAFT_19196</name>
</gene>
<feature type="modified residue" description="4-aspartylphosphate" evidence="6">
    <location>
        <position position="1273"/>
    </location>
</feature>
<feature type="compositionally biased region" description="Low complexity" evidence="7">
    <location>
        <begin position="229"/>
        <end position="241"/>
    </location>
</feature>
<dbReference type="InterPro" id="IPR003661">
    <property type="entry name" value="HisK_dim/P_dom"/>
</dbReference>
<dbReference type="SMART" id="SM00388">
    <property type="entry name" value="HisKA"/>
    <property type="match status" value="1"/>
</dbReference>
<feature type="compositionally biased region" description="Basic and acidic residues" evidence="7">
    <location>
        <begin position="512"/>
        <end position="521"/>
    </location>
</feature>
<comment type="catalytic activity">
    <reaction evidence="1">
        <text>ATP + protein L-histidine = ADP + protein N-phospho-L-histidine.</text>
        <dbReference type="EC" id="2.7.13.3"/>
    </reaction>
</comment>
<dbReference type="InterPro" id="IPR003594">
    <property type="entry name" value="HATPase_dom"/>
</dbReference>
<feature type="compositionally biased region" description="Low complexity" evidence="7">
    <location>
        <begin position="486"/>
        <end position="497"/>
    </location>
</feature>
<dbReference type="GO" id="GO:0009927">
    <property type="term" value="F:histidine phosphotransfer kinase activity"/>
    <property type="evidence" value="ECO:0007669"/>
    <property type="project" value="TreeGrafter"/>
</dbReference>
<evidence type="ECO:0000256" key="5">
    <source>
        <dbReference type="ARBA" id="ARBA00022777"/>
    </source>
</evidence>
<keyword evidence="3 6" id="KW-0597">Phosphoprotein</keyword>
<feature type="chain" id="PRO_5020557889" description="histidine kinase" evidence="8">
    <location>
        <begin position="22"/>
        <end position="1377"/>
    </location>
</feature>
<feature type="compositionally biased region" description="Low complexity" evidence="7">
    <location>
        <begin position="369"/>
        <end position="393"/>
    </location>
</feature>
<feature type="compositionally biased region" description="Basic and acidic residues" evidence="7">
    <location>
        <begin position="726"/>
        <end position="744"/>
    </location>
</feature>
<evidence type="ECO:0000256" key="6">
    <source>
        <dbReference type="PROSITE-ProRule" id="PRU00169"/>
    </source>
</evidence>
<dbReference type="Pfam" id="PF02518">
    <property type="entry name" value="HATPase_c"/>
    <property type="match status" value="2"/>
</dbReference>
<dbReference type="EMBL" id="KZ987841">
    <property type="protein sequence ID" value="RKP14390.1"/>
    <property type="molecule type" value="Genomic_DNA"/>
</dbReference>
<proteinExistence type="predicted"/>
<evidence type="ECO:0000313" key="12">
    <source>
        <dbReference type="Proteomes" id="UP000267251"/>
    </source>
</evidence>
<dbReference type="InterPro" id="IPR004358">
    <property type="entry name" value="Sig_transdc_His_kin-like_C"/>
</dbReference>
<evidence type="ECO:0000256" key="2">
    <source>
        <dbReference type="ARBA" id="ARBA00012438"/>
    </source>
</evidence>
<evidence type="ECO:0000256" key="7">
    <source>
        <dbReference type="SAM" id="MobiDB-lite"/>
    </source>
</evidence>
<feature type="compositionally biased region" description="Acidic residues" evidence="7">
    <location>
        <begin position="401"/>
        <end position="411"/>
    </location>
</feature>
<evidence type="ECO:0000256" key="1">
    <source>
        <dbReference type="ARBA" id="ARBA00000085"/>
    </source>
</evidence>
<dbReference type="SMART" id="SM00387">
    <property type="entry name" value="HATPase_c"/>
    <property type="match status" value="1"/>
</dbReference>
<feature type="region of interest" description="Disordered" evidence="7">
    <location>
        <begin position="705"/>
        <end position="765"/>
    </location>
</feature>
<feature type="region of interest" description="Disordered" evidence="7">
    <location>
        <begin position="218"/>
        <end position="245"/>
    </location>
</feature>
<dbReference type="PANTHER" id="PTHR43047:SF72">
    <property type="entry name" value="OSMOSENSING HISTIDINE PROTEIN KINASE SLN1"/>
    <property type="match status" value="1"/>
</dbReference>
<feature type="domain" description="Histidine kinase" evidence="9">
    <location>
        <begin position="107"/>
        <end position="477"/>
    </location>
</feature>
<dbReference type="InterPro" id="IPR001789">
    <property type="entry name" value="Sig_transdc_resp-reg_receiver"/>
</dbReference>
<dbReference type="GO" id="GO:0005886">
    <property type="term" value="C:plasma membrane"/>
    <property type="evidence" value="ECO:0007669"/>
    <property type="project" value="TreeGrafter"/>
</dbReference>
<dbReference type="CDD" id="cd00082">
    <property type="entry name" value="HisKA"/>
    <property type="match status" value="1"/>
</dbReference>
<dbReference type="InterPro" id="IPR036890">
    <property type="entry name" value="HATPase_C_sf"/>
</dbReference>